<proteinExistence type="predicted"/>
<evidence type="ECO:0000313" key="1">
    <source>
        <dbReference type="EMBL" id="MBB3048891.1"/>
    </source>
</evidence>
<keyword evidence="2" id="KW-1185">Reference proteome</keyword>
<sequence length="120" mass="13868">MDDAFALNPEARVVLQNQRNYLRFVENWARESGRSFYTSPFIYGVTSDDFTAAVYFDDGCTGAEWDMEFYARDGRHLLRVPVTAIPEDDGYEYLEIPEFCGRSKGKGFLSKLFGKRRSHD</sequence>
<organism evidence="1 2">
    <name type="scientific">Litorivivens lipolytica</name>
    <dbReference type="NCBI Taxonomy" id="1524264"/>
    <lineage>
        <taxon>Bacteria</taxon>
        <taxon>Pseudomonadati</taxon>
        <taxon>Pseudomonadota</taxon>
        <taxon>Gammaproteobacteria</taxon>
        <taxon>Litorivivens</taxon>
    </lineage>
</organism>
<comment type="caution">
    <text evidence="1">The sequence shown here is derived from an EMBL/GenBank/DDBJ whole genome shotgun (WGS) entry which is preliminary data.</text>
</comment>
<dbReference type="AlphaFoldDB" id="A0A7W4W7G6"/>
<dbReference type="RefSeq" id="WP_183411681.1">
    <property type="nucleotide sequence ID" value="NZ_JACHWY010000004.1"/>
</dbReference>
<name>A0A7W4W7G6_9GAMM</name>
<protein>
    <submittedName>
        <fullName evidence="1">Uncharacterized protein</fullName>
    </submittedName>
</protein>
<dbReference type="Proteomes" id="UP000537130">
    <property type="component" value="Unassembled WGS sequence"/>
</dbReference>
<accession>A0A7W4W7G6</accession>
<reference evidence="1 2" key="1">
    <citation type="submission" date="2020-08" db="EMBL/GenBank/DDBJ databases">
        <title>Genomic Encyclopedia of Type Strains, Phase III (KMG-III): the genomes of soil and plant-associated and newly described type strains.</title>
        <authorList>
            <person name="Whitman W."/>
        </authorList>
    </citation>
    <scope>NUCLEOTIDE SEQUENCE [LARGE SCALE GENOMIC DNA]</scope>
    <source>
        <strain evidence="1 2">CECT 8654</strain>
    </source>
</reference>
<dbReference type="EMBL" id="JACHWY010000004">
    <property type="protein sequence ID" value="MBB3048891.1"/>
    <property type="molecule type" value="Genomic_DNA"/>
</dbReference>
<evidence type="ECO:0000313" key="2">
    <source>
        <dbReference type="Proteomes" id="UP000537130"/>
    </source>
</evidence>
<gene>
    <name evidence="1" type="ORF">FHR99_003165</name>
</gene>